<dbReference type="Proteomes" id="UP000622552">
    <property type="component" value="Unassembled WGS sequence"/>
</dbReference>
<keyword evidence="3" id="KW-1185">Reference proteome</keyword>
<dbReference type="InterPro" id="IPR002577">
    <property type="entry name" value="HTH_HxlR"/>
</dbReference>
<dbReference type="AlphaFoldDB" id="A0A8J7KPH1"/>
<feature type="domain" description="HTH hxlR-type" evidence="1">
    <location>
        <begin position="13"/>
        <end position="95"/>
    </location>
</feature>
<dbReference type="InterPro" id="IPR036390">
    <property type="entry name" value="WH_DNA-bd_sf"/>
</dbReference>
<dbReference type="Gene3D" id="1.10.10.10">
    <property type="entry name" value="Winged helix-like DNA-binding domain superfamily/Winged helix DNA-binding domain"/>
    <property type="match status" value="1"/>
</dbReference>
<dbReference type="RefSeq" id="WP_197003296.1">
    <property type="nucleotide sequence ID" value="NZ_BONS01000036.1"/>
</dbReference>
<dbReference type="EMBL" id="JADOUF010000001">
    <property type="protein sequence ID" value="MBG6136302.1"/>
    <property type="molecule type" value="Genomic_DNA"/>
</dbReference>
<name>A0A8J7KPH1_9ACTN</name>
<protein>
    <submittedName>
        <fullName evidence="2">DNA-binding HxlR family transcriptional regulator</fullName>
    </submittedName>
</protein>
<evidence type="ECO:0000313" key="3">
    <source>
        <dbReference type="Proteomes" id="UP000622552"/>
    </source>
</evidence>
<evidence type="ECO:0000259" key="1">
    <source>
        <dbReference type="Pfam" id="PF01638"/>
    </source>
</evidence>
<keyword evidence="2" id="KW-0238">DNA-binding</keyword>
<sequence length="106" mass="12086">MNVRDFDDVFDLVHRRCTLEILTALESGHARWTALLHDITPRPHSKTFGDAIRHLVLDGYVRQQADAHGAYYELTESGTALIAIVRDFVDHLEQWRILLADGYLAA</sequence>
<evidence type="ECO:0000313" key="2">
    <source>
        <dbReference type="EMBL" id="MBG6136302.1"/>
    </source>
</evidence>
<dbReference type="SUPFAM" id="SSF46785">
    <property type="entry name" value="Winged helix' DNA-binding domain"/>
    <property type="match status" value="1"/>
</dbReference>
<comment type="caution">
    <text evidence="2">The sequence shown here is derived from an EMBL/GenBank/DDBJ whole genome shotgun (WGS) entry which is preliminary data.</text>
</comment>
<gene>
    <name evidence="2" type="ORF">IW245_002496</name>
</gene>
<dbReference type="GO" id="GO:0003677">
    <property type="term" value="F:DNA binding"/>
    <property type="evidence" value="ECO:0007669"/>
    <property type="project" value="UniProtKB-KW"/>
</dbReference>
<dbReference type="InterPro" id="IPR036388">
    <property type="entry name" value="WH-like_DNA-bd_sf"/>
</dbReference>
<proteinExistence type="predicted"/>
<organism evidence="2 3">
    <name type="scientific">Longispora fulva</name>
    <dbReference type="NCBI Taxonomy" id="619741"/>
    <lineage>
        <taxon>Bacteria</taxon>
        <taxon>Bacillati</taxon>
        <taxon>Actinomycetota</taxon>
        <taxon>Actinomycetes</taxon>
        <taxon>Micromonosporales</taxon>
        <taxon>Micromonosporaceae</taxon>
        <taxon>Longispora</taxon>
    </lineage>
</organism>
<accession>A0A8J7KPH1</accession>
<dbReference type="Pfam" id="PF01638">
    <property type="entry name" value="HxlR"/>
    <property type="match status" value="1"/>
</dbReference>
<reference evidence="2" key="1">
    <citation type="submission" date="2020-11" db="EMBL/GenBank/DDBJ databases">
        <title>Sequencing the genomes of 1000 actinobacteria strains.</title>
        <authorList>
            <person name="Klenk H.-P."/>
        </authorList>
    </citation>
    <scope>NUCLEOTIDE SEQUENCE</scope>
    <source>
        <strain evidence="2">DSM 45356</strain>
    </source>
</reference>